<proteinExistence type="predicted"/>
<dbReference type="InterPro" id="IPR032675">
    <property type="entry name" value="LRR_dom_sf"/>
</dbReference>
<protein>
    <recommendedName>
        <fullName evidence="3">Secretion system C-terminal sorting domain-containing protein</fullName>
    </recommendedName>
</protein>
<dbReference type="Pfam" id="PF18962">
    <property type="entry name" value="Por_Secre_tail"/>
    <property type="match status" value="1"/>
</dbReference>
<name>A0A2M9R791_9FLAO</name>
<sequence length="342" mass="38298">MKKIIDIKKIALFVIIMISFSVKAQTTAIPDPHFEQALIDLGIDSDEEINGQILTSDIEGITELTLDMDNFYINDEGIDFTGIEGFISLEKLSISFVVISHIDLSQNTQLKILNLVHTGLGEEGMIDPINLSANTLLEEFYGGNPGIDIGPFNSIEELDFSNNPNIRIVDLYNMSSIKYINLKNGNNNPDMSIDISLFPWWSQFEDPTDDGGIINSVCIEVDDVNAAQNQESLYADWIILSEDRVEYHFVDNPIDCTASTQAFDESSINIFPNPASDYVSVQQKELDDIQLRAVQILDNSGRWIKSVKDNFTHISVSDLSKGVYLFVIQTDKGNKTEKIIIE</sequence>
<dbReference type="SUPFAM" id="SSF52047">
    <property type="entry name" value="RNI-like"/>
    <property type="match status" value="1"/>
</dbReference>
<evidence type="ECO:0000259" key="3">
    <source>
        <dbReference type="Pfam" id="PF18962"/>
    </source>
</evidence>
<dbReference type="NCBIfam" id="TIGR04183">
    <property type="entry name" value="Por_Secre_tail"/>
    <property type="match status" value="1"/>
</dbReference>
<evidence type="ECO:0000256" key="1">
    <source>
        <dbReference type="ARBA" id="ARBA00022729"/>
    </source>
</evidence>
<dbReference type="InterPro" id="IPR026444">
    <property type="entry name" value="Secre_tail"/>
</dbReference>
<evidence type="ECO:0000313" key="5">
    <source>
        <dbReference type="Proteomes" id="UP000231960"/>
    </source>
</evidence>
<accession>A0A2M9R791</accession>
<feature type="signal peptide" evidence="2">
    <location>
        <begin position="1"/>
        <end position="24"/>
    </location>
</feature>
<dbReference type="Proteomes" id="UP000231960">
    <property type="component" value="Unassembled WGS sequence"/>
</dbReference>
<keyword evidence="1 2" id="KW-0732">Signal</keyword>
<organism evidence="4 5">
    <name type="scientific">Avrilella dinanensis</name>
    <dbReference type="NCBI Taxonomy" id="2008672"/>
    <lineage>
        <taxon>Bacteria</taxon>
        <taxon>Pseudomonadati</taxon>
        <taxon>Bacteroidota</taxon>
        <taxon>Flavobacteriia</taxon>
        <taxon>Flavobacteriales</taxon>
        <taxon>Flavobacteriaceae</taxon>
        <taxon>Avrilella</taxon>
    </lineage>
</organism>
<feature type="chain" id="PRO_5014624688" description="Secretion system C-terminal sorting domain-containing protein" evidence="2">
    <location>
        <begin position="25"/>
        <end position="342"/>
    </location>
</feature>
<evidence type="ECO:0000256" key="2">
    <source>
        <dbReference type="SAM" id="SignalP"/>
    </source>
</evidence>
<reference evidence="4 5" key="1">
    <citation type="submission" date="2017-06" db="EMBL/GenBank/DDBJ databases">
        <title>Description of Avrilella dinanensis gen. nov. sp. nov.</title>
        <authorList>
            <person name="Leyer C."/>
            <person name="Sassi M."/>
            <person name="Minet J."/>
            <person name="Kayal S."/>
            <person name="Cattoir V."/>
        </authorList>
    </citation>
    <scope>NUCLEOTIDE SEQUENCE [LARGE SCALE GENOMIC DNA]</scope>
    <source>
        <strain evidence="4 5">UR159</strain>
    </source>
</reference>
<evidence type="ECO:0000313" key="4">
    <source>
        <dbReference type="EMBL" id="PJR04563.1"/>
    </source>
</evidence>
<dbReference type="OrthoDB" id="3179827at2"/>
<dbReference type="Gene3D" id="3.80.10.10">
    <property type="entry name" value="Ribonuclease Inhibitor"/>
    <property type="match status" value="1"/>
</dbReference>
<gene>
    <name evidence="4" type="ORF">CDL10_08415</name>
</gene>
<dbReference type="EMBL" id="NIPO01000001">
    <property type="protein sequence ID" value="PJR04563.1"/>
    <property type="molecule type" value="Genomic_DNA"/>
</dbReference>
<comment type="caution">
    <text evidence="4">The sequence shown here is derived from an EMBL/GenBank/DDBJ whole genome shotgun (WGS) entry which is preliminary data.</text>
</comment>
<dbReference type="AlphaFoldDB" id="A0A2M9R791"/>
<dbReference type="RefSeq" id="WP_100678122.1">
    <property type="nucleotide sequence ID" value="NZ_NIPO01000001.1"/>
</dbReference>
<keyword evidence="5" id="KW-1185">Reference proteome</keyword>
<feature type="domain" description="Secretion system C-terminal sorting" evidence="3">
    <location>
        <begin position="270"/>
        <end position="341"/>
    </location>
</feature>